<dbReference type="Gene3D" id="3.90.76.10">
    <property type="entry name" value="Dipeptide-binding Protein, Domain 1"/>
    <property type="match status" value="1"/>
</dbReference>
<dbReference type="InterPro" id="IPR039424">
    <property type="entry name" value="SBP_5"/>
</dbReference>
<dbReference type="EMBL" id="JAHLFT010000038">
    <property type="protein sequence ID" value="MBU3828139.1"/>
    <property type="molecule type" value="Genomic_DNA"/>
</dbReference>
<gene>
    <name evidence="7" type="ORF">H9806_03165</name>
</gene>
<protein>
    <submittedName>
        <fullName evidence="7">Peptide ABC transporter substrate-binding protein</fullName>
    </submittedName>
</protein>
<dbReference type="Proteomes" id="UP000823844">
    <property type="component" value="Unassembled WGS sequence"/>
</dbReference>
<evidence type="ECO:0000313" key="7">
    <source>
        <dbReference type="EMBL" id="MBU3828139.1"/>
    </source>
</evidence>
<evidence type="ECO:0000256" key="1">
    <source>
        <dbReference type="ARBA" id="ARBA00004196"/>
    </source>
</evidence>
<dbReference type="PROSITE" id="PS51257">
    <property type="entry name" value="PROKAR_LIPOPROTEIN"/>
    <property type="match status" value="1"/>
</dbReference>
<evidence type="ECO:0000259" key="6">
    <source>
        <dbReference type="Pfam" id="PF00496"/>
    </source>
</evidence>
<keyword evidence="3" id="KW-0813">Transport</keyword>
<dbReference type="GO" id="GO:0015833">
    <property type="term" value="P:peptide transport"/>
    <property type="evidence" value="ECO:0007669"/>
    <property type="project" value="TreeGrafter"/>
</dbReference>
<dbReference type="PANTHER" id="PTHR30290:SF10">
    <property type="entry name" value="PERIPLASMIC OLIGOPEPTIDE-BINDING PROTEIN-RELATED"/>
    <property type="match status" value="1"/>
</dbReference>
<comment type="subcellular location">
    <subcellularLocation>
        <location evidence="1">Cell envelope</location>
    </subcellularLocation>
</comment>
<sequence>MKFTKLFAAGATLLVSASTLAACGSGNNSSSTKKTLNWEESAEIPTMDLSKATDVTSFNQLNNVLEGIYRLGKNSKVENGLASKTQVSKDGKTWTFTLRNSKWSDGTPLTAKDFV</sequence>
<comment type="caution">
    <text evidence="7">The sequence shown here is derived from an EMBL/GenBank/DDBJ whole genome shotgun (WGS) entry which is preliminary data.</text>
</comment>
<organism evidence="7 8">
    <name type="scientific">Candidatus Lactobacillus pullistercoris</name>
    <dbReference type="NCBI Taxonomy" id="2838636"/>
    <lineage>
        <taxon>Bacteria</taxon>
        <taxon>Bacillati</taxon>
        <taxon>Bacillota</taxon>
        <taxon>Bacilli</taxon>
        <taxon>Lactobacillales</taxon>
        <taxon>Lactobacillaceae</taxon>
        <taxon>Lactobacillus</taxon>
    </lineage>
</organism>
<feature type="non-terminal residue" evidence="7">
    <location>
        <position position="115"/>
    </location>
</feature>
<proteinExistence type="inferred from homology"/>
<feature type="domain" description="Solute-binding protein family 5" evidence="6">
    <location>
        <begin position="76"/>
        <end position="115"/>
    </location>
</feature>
<dbReference type="GO" id="GO:0030313">
    <property type="term" value="C:cell envelope"/>
    <property type="evidence" value="ECO:0007669"/>
    <property type="project" value="UniProtKB-SubCell"/>
</dbReference>
<feature type="chain" id="PRO_5038956938" evidence="5">
    <location>
        <begin position="22"/>
        <end position="115"/>
    </location>
</feature>
<dbReference type="Gene3D" id="3.40.190.10">
    <property type="entry name" value="Periplasmic binding protein-like II"/>
    <property type="match status" value="1"/>
</dbReference>
<dbReference type="AlphaFoldDB" id="A0A9E2NV87"/>
<name>A0A9E2NV87_9LACO</name>
<feature type="signal peptide" evidence="5">
    <location>
        <begin position="1"/>
        <end position="21"/>
    </location>
</feature>
<reference evidence="7" key="1">
    <citation type="journal article" date="2021" name="PeerJ">
        <title>Extensive microbial diversity within the chicken gut microbiome revealed by metagenomics and culture.</title>
        <authorList>
            <person name="Gilroy R."/>
            <person name="Ravi A."/>
            <person name="Getino M."/>
            <person name="Pursley I."/>
            <person name="Horton D.L."/>
            <person name="Alikhan N.F."/>
            <person name="Baker D."/>
            <person name="Gharbi K."/>
            <person name="Hall N."/>
            <person name="Watson M."/>
            <person name="Adriaenssens E.M."/>
            <person name="Foster-Nyarko E."/>
            <person name="Jarju S."/>
            <person name="Secka A."/>
            <person name="Antonio M."/>
            <person name="Oren A."/>
            <person name="Chaudhuri R.R."/>
            <person name="La Ragione R."/>
            <person name="Hildebrand F."/>
            <person name="Pallen M.J."/>
        </authorList>
    </citation>
    <scope>NUCLEOTIDE SEQUENCE</scope>
    <source>
        <strain evidence="7">F6-686</strain>
    </source>
</reference>
<evidence type="ECO:0000313" key="8">
    <source>
        <dbReference type="Proteomes" id="UP000823844"/>
    </source>
</evidence>
<comment type="similarity">
    <text evidence="2">Belongs to the bacterial solute-binding protein 5 family.</text>
</comment>
<evidence type="ECO:0000256" key="3">
    <source>
        <dbReference type="ARBA" id="ARBA00022448"/>
    </source>
</evidence>
<evidence type="ECO:0000256" key="5">
    <source>
        <dbReference type="SAM" id="SignalP"/>
    </source>
</evidence>
<dbReference type="GO" id="GO:1904680">
    <property type="term" value="F:peptide transmembrane transporter activity"/>
    <property type="evidence" value="ECO:0007669"/>
    <property type="project" value="TreeGrafter"/>
</dbReference>
<accession>A0A9E2NV87</accession>
<evidence type="ECO:0000256" key="2">
    <source>
        <dbReference type="ARBA" id="ARBA00005695"/>
    </source>
</evidence>
<dbReference type="SUPFAM" id="SSF53850">
    <property type="entry name" value="Periplasmic binding protein-like II"/>
    <property type="match status" value="1"/>
</dbReference>
<keyword evidence="4 5" id="KW-0732">Signal</keyword>
<dbReference type="PANTHER" id="PTHR30290">
    <property type="entry name" value="PERIPLASMIC BINDING COMPONENT OF ABC TRANSPORTER"/>
    <property type="match status" value="1"/>
</dbReference>
<dbReference type="Pfam" id="PF00496">
    <property type="entry name" value="SBP_bac_5"/>
    <property type="match status" value="1"/>
</dbReference>
<reference evidence="7" key="2">
    <citation type="submission" date="2021-04" db="EMBL/GenBank/DDBJ databases">
        <authorList>
            <person name="Gilroy R."/>
        </authorList>
    </citation>
    <scope>NUCLEOTIDE SEQUENCE</scope>
    <source>
        <strain evidence="7">F6-686</strain>
    </source>
</reference>
<evidence type="ECO:0000256" key="4">
    <source>
        <dbReference type="ARBA" id="ARBA00022729"/>
    </source>
</evidence>
<dbReference type="InterPro" id="IPR000914">
    <property type="entry name" value="SBP_5_dom"/>
</dbReference>